<feature type="signal peptide" evidence="1">
    <location>
        <begin position="1"/>
        <end position="19"/>
    </location>
</feature>
<dbReference type="EMBL" id="JBHSGG010000071">
    <property type="protein sequence ID" value="MFC4729916.1"/>
    <property type="molecule type" value="Genomic_DNA"/>
</dbReference>
<feature type="chain" id="PRO_5045967129" evidence="1">
    <location>
        <begin position="20"/>
        <end position="687"/>
    </location>
</feature>
<dbReference type="InterPro" id="IPR050585">
    <property type="entry name" value="Xaa-Pro_dipeptidyl-ppase/CocE"/>
</dbReference>
<evidence type="ECO:0000256" key="1">
    <source>
        <dbReference type="SAM" id="SignalP"/>
    </source>
</evidence>
<dbReference type="SUPFAM" id="SSF53474">
    <property type="entry name" value="alpha/beta-Hydrolases"/>
    <property type="match status" value="1"/>
</dbReference>
<dbReference type="SUPFAM" id="SSF69304">
    <property type="entry name" value="Tricorn protease N-terminal domain"/>
    <property type="match status" value="1"/>
</dbReference>
<dbReference type="Gene3D" id="2.120.10.30">
    <property type="entry name" value="TolB, C-terminal domain"/>
    <property type="match status" value="1"/>
</dbReference>
<name>A0ABV9NNP1_9GAMM</name>
<dbReference type="Proteomes" id="UP001595892">
    <property type="component" value="Unassembled WGS sequence"/>
</dbReference>
<proteinExistence type="predicted"/>
<evidence type="ECO:0000313" key="3">
    <source>
        <dbReference type="EMBL" id="MFC4729916.1"/>
    </source>
</evidence>
<organism evidence="3 4">
    <name type="scientific">Coralloluteibacterium thermophilum</name>
    <dbReference type="NCBI Taxonomy" id="2707049"/>
    <lineage>
        <taxon>Bacteria</taxon>
        <taxon>Pseudomonadati</taxon>
        <taxon>Pseudomonadota</taxon>
        <taxon>Gammaproteobacteria</taxon>
        <taxon>Lysobacterales</taxon>
        <taxon>Lysobacteraceae</taxon>
        <taxon>Coralloluteibacterium</taxon>
    </lineage>
</organism>
<dbReference type="PANTHER" id="PTHR43056">
    <property type="entry name" value="PEPTIDASE S9 PROLYL OLIGOPEPTIDASE"/>
    <property type="match status" value="1"/>
</dbReference>
<gene>
    <name evidence="3" type="ORF">ACFO3Q_17270</name>
</gene>
<comment type="caution">
    <text evidence="3">The sequence shown here is derived from an EMBL/GenBank/DDBJ whole genome shotgun (WGS) entry which is preliminary data.</text>
</comment>
<keyword evidence="1" id="KW-0732">Signal</keyword>
<dbReference type="Pfam" id="PF00326">
    <property type="entry name" value="Peptidase_S9"/>
    <property type="match status" value="1"/>
</dbReference>
<keyword evidence="4" id="KW-1185">Reference proteome</keyword>
<reference evidence="4" key="1">
    <citation type="journal article" date="2019" name="Int. J. Syst. Evol. Microbiol.">
        <title>The Global Catalogue of Microorganisms (GCM) 10K type strain sequencing project: providing services to taxonomists for standard genome sequencing and annotation.</title>
        <authorList>
            <consortium name="The Broad Institute Genomics Platform"/>
            <consortium name="The Broad Institute Genome Sequencing Center for Infectious Disease"/>
            <person name="Wu L."/>
            <person name="Ma J."/>
        </authorList>
    </citation>
    <scope>NUCLEOTIDE SEQUENCE [LARGE SCALE GENOMIC DNA]</scope>
    <source>
        <strain evidence="4">CGMCC 1.13574</strain>
    </source>
</reference>
<dbReference type="InterPro" id="IPR001375">
    <property type="entry name" value="Peptidase_S9_cat"/>
</dbReference>
<evidence type="ECO:0000259" key="2">
    <source>
        <dbReference type="Pfam" id="PF00326"/>
    </source>
</evidence>
<dbReference type="InterPro" id="IPR029058">
    <property type="entry name" value="AB_hydrolase_fold"/>
</dbReference>
<dbReference type="InterPro" id="IPR011042">
    <property type="entry name" value="6-blade_b-propeller_TolB-like"/>
</dbReference>
<dbReference type="Gene3D" id="3.40.50.1820">
    <property type="entry name" value="alpha/beta hydrolase"/>
    <property type="match status" value="1"/>
</dbReference>
<dbReference type="PANTHER" id="PTHR43056:SF5">
    <property type="entry name" value="PEPTIDASE S9 PROLYL OLIGOPEPTIDASE CATALYTIC DOMAIN-CONTAINING PROTEIN"/>
    <property type="match status" value="1"/>
</dbReference>
<dbReference type="RefSeq" id="WP_377006200.1">
    <property type="nucleotide sequence ID" value="NZ_JBHSGG010000071.1"/>
</dbReference>
<accession>A0ABV9NNP1</accession>
<sequence>MRRTRFGWKAALATGVAMAIQGCGGATGGAGAGGAATAAYGTWASPLGADALAAGAVSISDLRVAGGALYWRENRPGEGGRQLVMRRDAQGEVAPATPEAFYVRSRVHEYGGASYVVLDDAIVFSHFADQRLYLQRHGAAAVPLTPPGYQYADCVLDPARPRLICVREDHTEATLAANGEERNEIVAVALPEGDAVREDAGTVLVTGSDFVAYPRPSPDGGQLAWIAWDHPDMPWDRTALSVAPLTGDELGTPRRIAGTDRTAPLEPQWDADGTLYFLDDPDGWWNLYRWRDGQVSAVAPMQRELGGALWQQGASTYALTGDGRAIARTSLEAQDTLGTIDLATGAWRPFDLPFVAYSDVRLLDAGTAVAVASAADDDAALIAVDLADGSHRVLHRASRSPLPQAWVSRGEAIRFPTAPGPDGAARDAHAFFYPPHNPEAVAPADEKPPLLVMIHGGPTSVSRPTLALARQFWTTRGFAVVDVNYGGSTTFGRAYRERLDGQWGVVDVQDAVAAVDHLVATGRVDPARVAIRGGSAGGYTTLAALAFTDRFRAGANYYGVSDIAALAATSHKFERNYDVSLIGEPDEALYRARSPLYHLDGFGEPLITFQGAEDRIVPPAQSRAIVDAVRAKGVPVAYLEFEGEQHGFRRAENIVRAAEAELYFYGRVFGFVPAGDIAPVAIDNLAP</sequence>
<feature type="domain" description="Peptidase S9 prolyl oligopeptidase catalytic" evidence="2">
    <location>
        <begin position="470"/>
        <end position="670"/>
    </location>
</feature>
<dbReference type="PROSITE" id="PS51257">
    <property type="entry name" value="PROKAR_LIPOPROTEIN"/>
    <property type="match status" value="1"/>
</dbReference>
<evidence type="ECO:0000313" key="4">
    <source>
        <dbReference type="Proteomes" id="UP001595892"/>
    </source>
</evidence>
<protein>
    <submittedName>
        <fullName evidence="3">Prolyl oligopeptidase family serine peptidase</fullName>
    </submittedName>
</protein>